<evidence type="ECO:0000256" key="1">
    <source>
        <dbReference type="SAM" id="SignalP"/>
    </source>
</evidence>
<sequence length="175" mass="19610">MRNKVAKFLTKPLQILLFLTLTVSGFAQDKTPSKFWDKVQFGGGFGLAIGSGFSSFSVAPTALYNFNNYLATGVGLQYSSLRERNNFSSQMYGVTWIGLVNPIEEVQISLELEQLRVNLKSDFNNLSDNFWNTGLFLGAGYRVDGVTIGFRYNVLFRADQGVYGDAFMPFVRAFF</sequence>
<protein>
    <recommendedName>
        <fullName evidence="4">Alpha-ketoglutarate decarboxylase</fullName>
    </recommendedName>
</protein>
<evidence type="ECO:0000313" key="2">
    <source>
        <dbReference type="EMBL" id="SHE81780.1"/>
    </source>
</evidence>
<organism evidence="2 3">
    <name type="scientific">Flavobacterium fontis</name>
    <dbReference type="NCBI Taxonomy" id="1124188"/>
    <lineage>
        <taxon>Bacteria</taxon>
        <taxon>Pseudomonadati</taxon>
        <taxon>Bacteroidota</taxon>
        <taxon>Flavobacteriia</taxon>
        <taxon>Flavobacteriales</taxon>
        <taxon>Flavobacteriaceae</taxon>
        <taxon>Flavobacterium</taxon>
    </lineage>
</organism>
<dbReference type="AlphaFoldDB" id="A0A1M4WKU1"/>
<reference evidence="2 3" key="1">
    <citation type="submission" date="2016-11" db="EMBL/GenBank/DDBJ databases">
        <authorList>
            <person name="Jaros S."/>
            <person name="Januszkiewicz K."/>
            <person name="Wedrychowicz H."/>
        </authorList>
    </citation>
    <scope>NUCLEOTIDE SEQUENCE [LARGE SCALE GENOMIC DNA]</scope>
    <source>
        <strain evidence="2 3">DSM 25660</strain>
    </source>
</reference>
<evidence type="ECO:0000313" key="3">
    <source>
        <dbReference type="Proteomes" id="UP000184147"/>
    </source>
</evidence>
<dbReference type="SUPFAM" id="SSF56935">
    <property type="entry name" value="Porins"/>
    <property type="match status" value="1"/>
</dbReference>
<proteinExistence type="predicted"/>
<gene>
    <name evidence="2" type="ORF">SAMN05444377_101329</name>
</gene>
<dbReference type="Proteomes" id="UP000184147">
    <property type="component" value="Unassembled WGS sequence"/>
</dbReference>
<name>A0A1M4WKU1_9FLAO</name>
<dbReference type="STRING" id="1124188.SAMN05444377_101329"/>
<accession>A0A1M4WKU1</accession>
<dbReference type="EMBL" id="FQVQ01000001">
    <property type="protein sequence ID" value="SHE81780.1"/>
    <property type="molecule type" value="Genomic_DNA"/>
</dbReference>
<keyword evidence="3" id="KW-1185">Reference proteome</keyword>
<dbReference type="RefSeq" id="WP_073360788.1">
    <property type="nucleotide sequence ID" value="NZ_FQVQ01000001.1"/>
</dbReference>
<dbReference type="OrthoDB" id="1160493at2"/>
<feature type="chain" id="PRO_5012047556" description="Alpha-ketoglutarate decarboxylase" evidence="1">
    <location>
        <begin position="28"/>
        <end position="175"/>
    </location>
</feature>
<feature type="signal peptide" evidence="1">
    <location>
        <begin position="1"/>
        <end position="27"/>
    </location>
</feature>
<evidence type="ECO:0008006" key="4">
    <source>
        <dbReference type="Google" id="ProtNLM"/>
    </source>
</evidence>
<keyword evidence="1" id="KW-0732">Signal</keyword>